<keyword evidence="2" id="KW-1185">Reference proteome</keyword>
<evidence type="ECO:0000313" key="1">
    <source>
        <dbReference type="EMBL" id="GGN39133.1"/>
    </source>
</evidence>
<reference evidence="2" key="1">
    <citation type="journal article" date="2019" name="Int. J. Syst. Evol. Microbiol.">
        <title>The Global Catalogue of Microorganisms (GCM) 10K type strain sequencing project: providing services to taxonomists for standard genome sequencing and annotation.</title>
        <authorList>
            <consortium name="The Broad Institute Genomics Platform"/>
            <consortium name="The Broad Institute Genome Sequencing Center for Infectious Disease"/>
            <person name="Wu L."/>
            <person name="Ma J."/>
        </authorList>
    </citation>
    <scope>NUCLEOTIDE SEQUENCE [LARGE SCALE GENOMIC DNA]</scope>
    <source>
        <strain evidence="2">CGMCC 4.7323</strain>
    </source>
</reference>
<evidence type="ECO:0000313" key="2">
    <source>
        <dbReference type="Proteomes" id="UP000600080"/>
    </source>
</evidence>
<dbReference type="Proteomes" id="UP000600080">
    <property type="component" value="Unassembled WGS sequence"/>
</dbReference>
<protein>
    <submittedName>
        <fullName evidence="1">Uncharacterized protein</fullName>
    </submittedName>
</protein>
<organism evidence="1 2">
    <name type="scientific">Streptomyces kronopolitis</name>
    <dbReference type="NCBI Taxonomy" id="1612435"/>
    <lineage>
        <taxon>Bacteria</taxon>
        <taxon>Bacillati</taxon>
        <taxon>Actinomycetota</taxon>
        <taxon>Actinomycetes</taxon>
        <taxon>Kitasatosporales</taxon>
        <taxon>Streptomycetaceae</taxon>
        <taxon>Streptomyces</taxon>
    </lineage>
</organism>
<sequence>MSAIAIGNNSGSGGKAYIFVNGYPRWTLGYLKGHWRIRKEIHQHLKDGDRVCGSIDSAAKGHPCVDIIA</sequence>
<name>A0ABQ2J7D2_9ACTN</name>
<accession>A0ABQ2J7D2</accession>
<comment type="caution">
    <text evidence="1">The sequence shown here is derived from an EMBL/GenBank/DDBJ whole genome shotgun (WGS) entry which is preliminary data.</text>
</comment>
<proteinExistence type="predicted"/>
<dbReference type="EMBL" id="BMND01000004">
    <property type="protein sequence ID" value="GGN39133.1"/>
    <property type="molecule type" value="Genomic_DNA"/>
</dbReference>
<gene>
    <name evidence="1" type="ORF">GCM10012285_15900</name>
</gene>